<organism evidence="5 6">
    <name type="scientific">Solidesulfovibrio carbinolicus</name>
    <dbReference type="NCBI Taxonomy" id="296842"/>
    <lineage>
        <taxon>Bacteria</taxon>
        <taxon>Pseudomonadati</taxon>
        <taxon>Thermodesulfobacteriota</taxon>
        <taxon>Desulfovibrionia</taxon>
        <taxon>Desulfovibrionales</taxon>
        <taxon>Desulfovibrionaceae</taxon>
        <taxon>Solidesulfovibrio</taxon>
    </lineage>
</organism>
<dbReference type="EMBL" id="CP026538">
    <property type="protein sequence ID" value="QAZ68641.1"/>
    <property type="molecule type" value="Genomic_DNA"/>
</dbReference>
<keyword evidence="2" id="KW-0276">Fatty acid metabolism</keyword>
<proteinExistence type="predicted"/>
<dbReference type="Pfam" id="PF23562">
    <property type="entry name" value="AMP-binding_C_3"/>
    <property type="match status" value="1"/>
</dbReference>
<evidence type="ECO:0000259" key="4">
    <source>
        <dbReference type="Pfam" id="PF00501"/>
    </source>
</evidence>
<accession>A0A4P6HN42</accession>
<dbReference type="InterPro" id="IPR000873">
    <property type="entry name" value="AMP-dep_synth/lig_dom"/>
</dbReference>
<keyword evidence="1 5" id="KW-0436">Ligase</keyword>
<dbReference type="Gene3D" id="3.40.50.12780">
    <property type="entry name" value="N-terminal domain of ligase-like"/>
    <property type="match status" value="1"/>
</dbReference>
<reference evidence="5 6" key="1">
    <citation type="submission" date="2018-02" db="EMBL/GenBank/DDBJ databases">
        <title>Genome sequence of Desulfovibrio carbinolicus DSM 3852.</title>
        <authorList>
            <person name="Wilbanks E."/>
            <person name="Skennerton C.T."/>
            <person name="Orphan V.J."/>
        </authorList>
    </citation>
    <scope>NUCLEOTIDE SEQUENCE [LARGE SCALE GENOMIC DNA]</scope>
    <source>
        <strain evidence="5 6">DSM 3852</strain>
    </source>
</reference>
<protein>
    <submittedName>
        <fullName evidence="5">Long-chain fatty acid--CoA ligase</fullName>
    </submittedName>
</protein>
<dbReference type="KEGG" id="dcb:C3Y92_15955"/>
<dbReference type="Proteomes" id="UP000293296">
    <property type="component" value="Chromosome"/>
</dbReference>
<name>A0A4P6HN42_9BACT</name>
<evidence type="ECO:0000256" key="1">
    <source>
        <dbReference type="ARBA" id="ARBA00022598"/>
    </source>
</evidence>
<sequence length="641" mass="70536">MTMGDARKIYDDTLPGLLLRRARAHGAKTALREKQWGVWQRFSWSDYLTAAAEFAGGLKKYGLGRGDIVILIGDNRPEWLFAELAIQALGGIALGLYQDAPAEEIAHIFKLSEARLVVAEDQEQVDKILGLRPELPHLAHIVYHDAKGLAGLDEPGLVSFEAVRNLGRELAGEFEAWTQALSPDDPCLIATTSGTTGRPKLALLSHKNLLAMAHNLGLVDAKRDTDEFVSFLPLAWMGEQMMAAASALLFGFTVNFPEDPDTVQENIREIGPHVIFSPPRVWENLAARVRVKIMETTPLKRFLYEKLLPIGIRYADARFAGRKPGLPLRLAYFLAWVCLFRALKDRLGFSNVRSASTGGAALGPDAFRFFHAMGVNLKQIYGQTEIAGISCIHRDGAVDFTSVGQPIPDTELTIAADGEILSKSPSVFLGYYKNPEATAETLTDDGRLRSGDAGYFDDAGRLVVIDRVKDVMTLADGFKFSPQFMENKLKFSPYVKEAVVLGHTRDHLAAIVCIDAEIVGRWAESKGLTYTTYQDLAAKAEVYGLVQGEIAGINAGLAPKMRVRRFALLFKELDADDGELTRTRKVRRKVVGERYAGLIEALYSDACSLNLRAEITYQDASVREMCGELRLENVAETAGPG</sequence>
<dbReference type="InterPro" id="IPR020845">
    <property type="entry name" value="AMP-binding_CS"/>
</dbReference>
<dbReference type="GO" id="GO:0016020">
    <property type="term" value="C:membrane"/>
    <property type="evidence" value="ECO:0007669"/>
    <property type="project" value="TreeGrafter"/>
</dbReference>
<dbReference type="Pfam" id="PF00501">
    <property type="entry name" value="AMP-binding"/>
    <property type="match status" value="1"/>
</dbReference>
<dbReference type="PROSITE" id="PS00455">
    <property type="entry name" value="AMP_BINDING"/>
    <property type="match status" value="1"/>
</dbReference>
<evidence type="ECO:0000313" key="6">
    <source>
        <dbReference type="Proteomes" id="UP000293296"/>
    </source>
</evidence>
<dbReference type="InterPro" id="IPR042099">
    <property type="entry name" value="ANL_N_sf"/>
</dbReference>
<dbReference type="PANTHER" id="PTHR43272:SF32">
    <property type="entry name" value="AMP-DEPENDENT SYNTHETASE_LIGASE DOMAIN-CONTAINING PROTEIN"/>
    <property type="match status" value="1"/>
</dbReference>
<feature type="domain" description="AMP-dependent synthetase/ligase" evidence="4">
    <location>
        <begin position="20"/>
        <end position="432"/>
    </location>
</feature>
<evidence type="ECO:0000256" key="2">
    <source>
        <dbReference type="ARBA" id="ARBA00022832"/>
    </source>
</evidence>
<dbReference type="SUPFAM" id="SSF56801">
    <property type="entry name" value="Acetyl-CoA synthetase-like"/>
    <property type="match status" value="1"/>
</dbReference>
<keyword evidence="3" id="KW-0443">Lipid metabolism</keyword>
<dbReference type="AlphaFoldDB" id="A0A4P6HN42"/>
<evidence type="ECO:0000313" key="5">
    <source>
        <dbReference type="EMBL" id="QAZ68641.1"/>
    </source>
</evidence>
<dbReference type="OrthoDB" id="9803968at2"/>
<keyword evidence="6" id="KW-1185">Reference proteome</keyword>
<evidence type="ECO:0000256" key="3">
    <source>
        <dbReference type="ARBA" id="ARBA00023098"/>
    </source>
</evidence>
<dbReference type="PANTHER" id="PTHR43272">
    <property type="entry name" value="LONG-CHAIN-FATTY-ACID--COA LIGASE"/>
    <property type="match status" value="1"/>
</dbReference>
<gene>
    <name evidence="5" type="ORF">C3Y92_15955</name>
</gene>
<dbReference type="GO" id="GO:0004467">
    <property type="term" value="F:long-chain fatty acid-CoA ligase activity"/>
    <property type="evidence" value="ECO:0007669"/>
    <property type="project" value="TreeGrafter"/>
</dbReference>